<dbReference type="SMART" id="SM00826">
    <property type="entry name" value="PKS_DH"/>
    <property type="match status" value="3"/>
</dbReference>
<dbReference type="InterPro" id="IPR049552">
    <property type="entry name" value="PKS_DH_N"/>
</dbReference>
<evidence type="ECO:0000256" key="12">
    <source>
        <dbReference type="PROSITE-ProRule" id="PRU01363"/>
    </source>
</evidence>
<dbReference type="Pfam" id="PF00109">
    <property type="entry name" value="ketoacyl-synt"/>
    <property type="match status" value="3"/>
</dbReference>
<sequence>MIITEHMDSVQEQMSSIERLLIRLLWGQLHDTGCMDEHFVFEKTVRPFYQKWLIESRLMLAEYAQELPGPVESLQSEEIAAWARLSWEEWESRLPDWISHPDVRAYARLADSMIRALPDILKGHRAATEVMFPDSSMHMVEGIYKHHAIADYFNGTLAEQALSVINELTSEITGHRKVNILEIGAGTGGTSEVVFEKLKPVAHKIQEYCYSDISRAFLMHAEQQYGPSVPYLTYRIADLKIPFAEQGIEPGRYDLIIASNVLHTTPDIRDTLRMIKASLKKDGQLLLNEITRKTVINHLTFGLLEGWWQYTDENVRIPGCPALSAANWKKMLQREGYHSVHYPSAQADRYGQHIIAAKSDGIVIRANCSAPVVKNVFQPSRPADIVHQSGSFYEQQHPAPDHGIITTEMTEQFVKKAIRESIAEDLKMEQSRIQNNRSFSDYGVDSIIAVHLVNVLNQKCKLTLQTTVLFDYNNVDRLAEHILQEYGKTIESLLLQSQSWEPEPATAMASDTATTIFPGTSLPSESVNYTSAPFVDSSNAKAPNTRINDKTSGSYFYRTHIGSPSEINDLQLHQTLVQELLPDEVRISVRAFSLNFGDLLCIRGLYPTMPPYPFTPGFEAAGIVVETGSSVTTVKTGDEVVFYADASLGAHATAITCKAEQVFAKPDRLTHEEACSLPVVAMTVIAAFRKANIQPGERVLIQTATGGVGLVAIQLARHFGAEIFATASMQHKLDYLREMGASYVINYATTDFEQEVQRLTNGEGVHVILNTLPGEALQKGLNCLARNGRYIEIAMTALKSAHAVNLSGLNHNQSFYSLDLRKLGMEQPEMLAEYRQEMMHWVEEGVIRPLIGQTFPMDRLQEAYRCMDQRKNIGKIVITVPEYMHYLPAAAALQADSAGVTTQVRTESDGLGNKSEELATYEPVAIIGMSGRFAGSRDVAELWAHLEKGDDLIQREQRWNLAKHYGADVSFCDQGSFLDNIHAFDPLFFNISGQEAAYMDPQQRIFLEEAWRTFEDAGYAGDSMRGRKCGVYVGCTEMDYGQLMGEQPPAQSFWGKAGSIIPARIAYYLDLKGPAIAVDTACSSSLVAIHLACQSLWARETEMALAGGVFIQSTPQFYMDANRAGMLSTTGRCYTFDERADGFVPGEGAGAVLLKRLSDAVRDEDHIHGVIRGTGINQDGTTNGITAPSAKSQTALEKQVYDRFGIDPASIQLVEAHGTGTRLGDPIEFQALTNAFSSYTDQKQYCALGSIKTNIGHLATAAGIAGLIKVLLSLRHKRIPASLHMEKANPNIAFGDSPFYVNTETKPWDTEKGQRRRAAISSFGFSGTNAHMVIEEAPPRPAASSDLRPGYLIALSARTADQLRQQAEQLVSYAKENSAVESLHMSYTLLTGRPHLAHRMICIARNGEQLADQLSGWLAKGESNSVTSGFVNRNEQRGNASLKRYAAECIRQCRETEDSSVYLEHLSALCEMYVQGYDLSFDKLFPISAQRIPLPTYPFAGDDYWVPAREDTQRVKKPLSAEHAFGTVLHPMVHKNTSSVKQLQYSSTFSGQEFFFKDHLVNGMKVLPGVAHLEWVCFAADTAWGDFSDSRMIRLRNVIWSAPLILNETSASFAIRFRPVEQTEGDETMHFEIVQEQGKESDQHKQVYSQGQVMLGKLPVQMERDIQTELAACTPSPVHAEAFYASSAQTGIVLGSGLRGIQSVHVGQDRVIAHLSLPQSQTLSGEEYILHPSLMDSALQVTIGYLLGIVTDQAASGRPALPFALEQLDILGPCTTEMWAVATYSSGNSRDSKIHKLDVDLCDMDGVVRIRMTGFTPRILEKDFDSQKEENVRPILMAPEWKPLEISSDQSAAKYNSHLILISDHFTGQLSSLRESFPHARCVRLATDTFASAERFEQDNALLHPLASFFTESAAHLLEEIRQMVNTETGSTLIQLVIPFEEEGQGGLLNGLAGMLLTASREHRLLTCQLIQLHSSIQTGELIDTLASESQHSENVIARYPASGIRQTRVWHELSAHSAGNSLSWKDGGVYLITGGIGGLGLALTRTLVSQIRNATILLNGRSIPNAEQQAQLQQLQLNGNHVLYRKADITSREAVQRLVQEIQSDYGELNGIIHAAGVVQDRALRLKDSKELRSVLAPKVDGTIWIDESTAHMALDFFVLFSSLAAVTGNPGQADYACANAFMDAYATYRNGLVRNGQRNGTTLAINWPLWREGRMQPGAAAEQKIRRQWGMHPMDTSIGIKLLHMAMNSGSSQVLAFYGEPDVFLSGVMPDSAGSVDQPSISNVSTAPSQSMTSVAVPSDVPESQKRTWPTGDERKRLLVSRVQDALTDHMSELLQVNRTDIFPDVEFGEYGFDSISFTDFAGILNEYYKLKLTPTVFFEHSTLRSLTGHLVGAYPKQWDTLLPEKHMDIKGLHADDSSQEKEIEGVSSNLLGQVEQAGSFSIRNPYTFPKETKDSSEQKGQIGGSITSSESHRESSLPESDHQNHKAPEPIAIIGMSGRFPMAKDIDALWNNLLQGRDCISEIPPDRWDWRAYYGDPDQAHNKTNIKWGGFMEGVAEFDPGFFGISPREAELMDPQQRLLMMYAWKAIEDAGYAPPSLSGSKMGIFVGTASSGYHRLLTQADTVIEGYTSTGHVASVGPNRMSFFLNVHGPSEPVETACSSSLVALHRAVQAIRNGDCDTAIVGGVNTILDPDYHISFNKAGMLSPDGRCKTFSDEVNGYVRGEGVGMIFLKGLRAAEQAGDHIYGLIRATDENHGGRAASLTAPNPRAQADLIKSVYSKAGVHPSTIGYIEAHGTGTPLGDPIEINGLKIAFQETLATAEPNITTSASCGLGSIKTNIGHLELAAGIAGVIKVLLQMKYKTLVKTVHYERPNPYIQLEGSPFYIVDENKAWEALHDSAGKTLPRRAGVSSFGFGGVNAHVLLEEYIPAESVANSDRTLHSAHGDSMNKSTSVCIVLSAKTEKRLQEQARQLLAALQSGRYEDRHLSQLAYTLQTGRAAMEERLALVATSIAEIEDRLDAYIHDPEKTENMYRGKIKSHRASIGALAEDADMQETVKSWVRKGKYGQLLDLWVKGLEVPWSEGYTGRTPQRISLPTYPFATERYWVPEQRERKSGQPVLTSYLHPLLQRNTSDLQGICFSSEWSGQEFFLNDHVIHNRKIMPGAACLEMARAAVEQVIPTDSSRQDRVIVFRDIYWTVLLGIELHSVTPGRLQAELRLTPLDTGEIRYEITSGENNSRSVRSEPSKRNVHHIGTISTSTRQAASYPTIDLESLLLQCGKQTMTAAECYRFFEQSGLYYGPGHQGIQRLHIGEGQVIAQLKLPPSLASTAEEYGLHPALVDSAIQACIGLPQFKEGGVTPFSLDQAVIYRACPDSVWAWVRLLPEQDASGTASKVQIDLCDDQGKIVLQFIGLTILHRPYPGEPSGVIQEDSNTFAKPLPDEKIAYATPEKQTLTPIPLSGAMTYAPSWREVSTSPDITQPRAMSFGGSGIIVGGTSRQQDVIQQWHPDLRPVAVEGDAPETKLELELKRHGVISRLIWIVPPSSIVQGPEHAVEVINEQNQGLFQTFLLIKVLINLGYDARRLDLTIITEKACNVLAGETIYPAHAGISGLAGSLAKEMPDWRVCHLDVDDVHDIGAHPERHFPGIWDGNTRAWRNGKGYESVLVNVCSTGDTHEAFRKNGVYVVIGGAGGIGEVWSEYMIRRYQARLIWIGRRAVDARIGELCRRLGELGTEPLYISADASDKHSLQEAYRQIRSLAPAIHGVVHAAVGLMDQSLSQMTPDYFRNVLSSKLDASVNMMNIFGQEPLNFMLFFSSMSSFTTPAGQAGYAAGCAFIDGMSAAAQAWKFPVKVMNWGYWAETGIASQVPAAFKQRLNQSGIGSIHPEDAMRALELLMAGGKHQLAFIQTDKPGAVEGTASDRMFMVAPEAKQVGRHQLMNRISGQQLNVKPLQQKWAAFNDEFESMLAGLLSIQLQQIISADSTNRPVAIYDRWMKESRKRIEQYTLSQQSLTTDSMWSAWEQHMNHWLLDPDFAPQVKLVDQMIRNLPEIVRGELAATHIMFPDGAMDMVQNIYKHNSAADYFNEILADTAAAYLAERLESNPQASLRILEIGAGTGGTTEKVLERIKPFAASIAEYAYTDISRAFLLHGEKTYGENHPYLNCTMLDIEKPPAEQSYDLGSYDLVIAANVLHATRNIRRTMGHVHYLLKQNGLLLLNELTHSSLFSHLTFGLLEGWWLYEDDDIRIGGSPVLGKQQWQKTLQKTGFGQAMLPAEPGESLGQQIITAFSDGYISMAIPPAEARSNHEPISSENSSVMNMDKMQTEQLSESELDSDQMWQASLTFFKRLVGEVIRMSPEHIDESELMEAYGIDSILIVQLTNQLRKHFDGVNTTLFFEHKTLASLIHYFMKQHRQELLVAVLPNLPEKVPEQTHESLIQSTVSAVEMTMQEPVLDPVKPVPITASLNLAANEPIAIIGISGKYPQADNLEQFWDNLIAGKDCITEIPEERWSLEGFYEPDRKEAARKGKSYSKWGGFIEGYADFDPLFFQLSPREVINMDPQERLFLQTVWEALEDSGYTREQMDRQYNGKVGVFAGITKSGFNLYGPPLWNEGSEWFPQTSFSSVANRVSYLLNLHGPSMPVDTMCSSSLTAIHEACESIRRGECEAAIAGGVNLYLHPSSYVALCAQQMLASDGKCKSFAQEADGFVPGEGVGVVILKQLSKAVEDGDQIHAVIRGTHINHGGKTNGYMVPNPAAQGDLIRETINKAGIDARWISYIEAHGTGTSLGDPIEMAGLARAFHQDTKDKEYCSIGSLKSNVGHMESAAGIGGLTKIILQLKHGQIAPSLHAEELNREIDFKNTPFIVQQKASDWSRPMVEVDGQMREIPRIAGVSSFGAGGANAHVIVEEYIPAPAHPSFPVTESSSGMTERKSEQPVMIVLSARNEERLVALAEKLLLYISRRTLDDQVLDKLAYTLQTGREAMEERLAFTASTIRELIARLVTIQTGKLKQVIPGIYRGRVNRTSYTPLDTEQEANKPASEDVRLAMIQVNVNRLLELWVNGAKLDWKQMYGAMTPGKMSLPTYPFEREKYWLPEAEGMPLSVANTTEADSRNTIVLHPMLHHNTSLLSEQRFTSRFSGDEFFLSDHQVGTYRVLPGVAYLEMAREAVKRSVEHADSVPEVIVLENIIWGRPVVIAAQATDVHVRLYTEEQGDIHYEVYTQDASAELLHSQGLALLKNESQELRLNLEEIRNRCIKPWTADECYQAFEQMGLHYGTAMRGIETVYTGENAVLAKLALPARVKDSVRDFVLHPSMADAALQSAIGLLLAHSMPDDYRLQTSASPLLPFALERVVFHRPCTAHMWTYIRYSKGHKPSYSLQKLDIDLCDEDGNVCVQFEGFTSKPLKGEIHMGKTSSPTESQTLMFAKEWKEQEAVVVPEVVYSRHIVMLSGPWTEQEHIMAAKLPNVQYVSLGPDPADRVGYSDLMGEQYLFAVKKAYRYVQQLLKARPEGAVLIQLLVSKRAQYKLFGGLSALLKTAELENPKIIIQIIEADDLQSTERVVQILTESSQSAGDTHIRYQNDKRYTSLWKEVGSSHSSLVELPWKDRGVYLITGGLGAIGSIIAEHIAEQAEHPVLILTGRSEPDESDRQRMALLEQMGAEVIYRRSDVSKKEAVDELMLEISRNQGGLHGIIHNAGLIRDSYMIRKELDDIQEVLAPKVAGTVHLDEASQYFKLDFFVLFSSLAGVHGNVGQADYAAANAFMDKYSEYRNERVQQGERHGFTLAINWPLWEEGGMHMNDHARQNMERISGTVPLERANAMRSLQQTLQERRSPVVVIQGEADQMRSFMGISGTAPIMNTDEAYSRSDDENYLHLVEKIRSGECTLDQLMHLK</sequence>
<feature type="domain" description="Ketosynthase family 3 (KS3)" evidence="15">
    <location>
        <begin position="921"/>
        <end position="1336"/>
    </location>
</feature>
<feature type="active site" description="Proton acceptor; for dehydratase activity" evidence="12">
    <location>
        <position position="1559"/>
    </location>
</feature>
<dbReference type="Pfam" id="PF16197">
    <property type="entry name" value="KAsynt_C_assoc"/>
    <property type="match status" value="1"/>
</dbReference>
<dbReference type="PROSITE" id="PS00606">
    <property type="entry name" value="KS3_1"/>
    <property type="match status" value="2"/>
</dbReference>
<dbReference type="InterPro" id="IPR006162">
    <property type="entry name" value="Ppantetheine_attach_site"/>
</dbReference>
<feature type="active site" description="Proton acceptor; for dehydratase activity" evidence="12">
    <location>
        <position position="5148"/>
    </location>
</feature>
<dbReference type="SMART" id="SM00823">
    <property type="entry name" value="PKS_PP"/>
    <property type="match status" value="3"/>
</dbReference>
<feature type="domain" description="PKS/mFAS DH" evidence="16">
    <location>
        <begin position="1530"/>
        <end position="1826"/>
    </location>
</feature>
<evidence type="ECO:0000256" key="9">
    <source>
        <dbReference type="ARBA" id="ARBA00022857"/>
    </source>
</evidence>
<dbReference type="SUPFAM" id="SSF51735">
    <property type="entry name" value="NAD(P)-binding Rossmann-fold domains"/>
    <property type="match status" value="5"/>
</dbReference>
<dbReference type="InterPro" id="IPR049551">
    <property type="entry name" value="PKS_DH_C"/>
</dbReference>
<dbReference type="Pfam" id="PF00550">
    <property type="entry name" value="PP-binding"/>
    <property type="match status" value="3"/>
</dbReference>
<dbReference type="PANTHER" id="PTHR43775:SF37">
    <property type="entry name" value="SI:DKEY-61P9.11"/>
    <property type="match status" value="1"/>
</dbReference>
<dbReference type="Pfam" id="PF02801">
    <property type="entry name" value="Ketoacyl-synt_C"/>
    <property type="match status" value="3"/>
</dbReference>
<accession>A0ABS4RWH9</accession>
<keyword evidence="4" id="KW-0596">Phosphopantetheine</keyword>
<dbReference type="Gene3D" id="3.40.50.150">
    <property type="entry name" value="Vaccinia Virus protein VP39"/>
    <property type="match status" value="2"/>
</dbReference>
<feature type="domain" description="Carrier" evidence="14">
    <location>
        <begin position="4340"/>
        <end position="4413"/>
    </location>
</feature>
<keyword evidence="18" id="KW-1185">Reference proteome</keyword>
<dbReference type="InterPro" id="IPR050091">
    <property type="entry name" value="PKS_NRPS_Biosynth_Enz"/>
</dbReference>
<evidence type="ECO:0000256" key="13">
    <source>
        <dbReference type="SAM" id="MobiDB-lite"/>
    </source>
</evidence>
<evidence type="ECO:0000256" key="4">
    <source>
        <dbReference type="ARBA" id="ARBA00022450"/>
    </source>
</evidence>
<dbReference type="Gene3D" id="3.40.50.720">
    <property type="entry name" value="NAD(P)-binding Rossmann-like Domain"/>
    <property type="match status" value="4"/>
</dbReference>
<comment type="function">
    <text evidence="1">Involved in some intermediate steps for the synthesis of the antibiotic polyketide bacillaene which is involved in secondary metabolism.</text>
</comment>
<dbReference type="InterPro" id="IPR032821">
    <property type="entry name" value="PKS_assoc"/>
</dbReference>
<dbReference type="InterPro" id="IPR009081">
    <property type="entry name" value="PP-bd_ACP"/>
</dbReference>
<dbReference type="InterPro" id="IPR011032">
    <property type="entry name" value="GroES-like_sf"/>
</dbReference>
<evidence type="ECO:0000256" key="3">
    <source>
        <dbReference type="ARBA" id="ARBA00004789"/>
    </source>
</evidence>
<feature type="domain" description="PKS/mFAS DH" evidence="16">
    <location>
        <begin position="5119"/>
        <end position="5411"/>
    </location>
</feature>
<comment type="caution">
    <text evidence="17">The sequence shown here is derived from an EMBL/GenBank/DDBJ whole genome shotgun (WGS) entry which is preliminary data.</text>
</comment>
<dbReference type="SMART" id="SM00829">
    <property type="entry name" value="PKS_ER"/>
    <property type="match status" value="1"/>
</dbReference>
<evidence type="ECO:0000256" key="1">
    <source>
        <dbReference type="ARBA" id="ARBA00003299"/>
    </source>
</evidence>
<evidence type="ECO:0000259" key="16">
    <source>
        <dbReference type="PROSITE" id="PS52019"/>
    </source>
</evidence>
<evidence type="ECO:0000256" key="8">
    <source>
        <dbReference type="ARBA" id="ARBA00022737"/>
    </source>
</evidence>
<dbReference type="InterPro" id="IPR029063">
    <property type="entry name" value="SAM-dependent_MTases_sf"/>
</dbReference>
<evidence type="ECO:0000256" key="6">
    <source>
        <dbReference type="ARBA" id="ARBA00022553"/>
    </source>
</evidence>
<dbReference type="SUPFAM" id="SSF53335">
    <property type="entry name" value="S-adenosyl-L-methionine-dependent methyltransferases"/>
    <property type="match status" value="2"/>
</dbReference>
<feature type="region of interest" description="N-terminal hotdog fold" evidence="12">
    <location>
        <begin position="5119"/>
        <end position="5242"/>
    </location>
</feature>
<evidence type="ECO:0000256" key="11">
    <source>
        <dbReference type="ARBA" id="ARBA00023315"/>
    </source>
</evidence>
<keyword evidence="8" id="KW-0677">Repeat</keyword>
<dbReference type="InterPro" id="IPR049900">
    <property type="entry name" value="PKS_mFAS_DH"/>
</dbReference>
<dbReference type="SUPFAM" id="SSF53901">
    <property type="entry name" value="Thiolase-like"/>
    <property type="match status" value="3"/>
</dbReference>
<protein>
    <submittedName>
        <fullName evidence="17">Polyketide synthase PksM</fullName>
    </submittedName>
</protein>
<dbReference type="InterPro" id="IPR020841">
    <property type="entry name" value="PKS_Beta-ketoAc_synthase_dom"/>
</dbReference>
<dbReference type="PANTHER" id="PTHR43775">
    <property type="entry name" value="FATTY ACID SYNTHASE"/>
    <property type="match status" value="1"/>
</dbReference>
<dbReference type="Gene3D" id="1.10.1240.100">
    <property type="match status" value="3"/>
</dbReference>
<evidence type="ECO:0000259" key="15">
    <source>
        <dbReference type="PROSITE" id="PS52004"/>
    </source>
</evidence>
<dbReference type="InterPro" id="IPR013149">
    <property type="entry name" value="ADH-like_C"/>
</dbReference>
<dbReference type="EMBL" id="JAGIKV010000014">
    <property type="protein sequence ID" value="MBP2247257.1"/>
    <property type="molecule type" value="Genomic_DNA"/>
</dbReference>
<dbReference type="InterPro" id="IPR036291">
    <property type="entry name" value="NAD(P)-bd_dom_sf"/>
</dbReference>
<dbReference type="SUPFAM" id="SSF47336">
    <property type="entry name" value="ACP-like"/>
    <property type="match status" value="3"/>
</dbReference>
<dbReference type="Pfam" id="PF14765">
    <property type="entry name" value="PS-DH"/>
    <property type="match status" value="3"/>
</dbReference>
<dbReference type="InterPro" id="IPR014031">
    <property type="entry name" value="Ketoacyl_synth_C"/>
</dbReference>
<dbReference type="PROSITE" id="PS52004">
    <property type="entry name" value="KS3_2"/>
    <property type="match status" value="3"/>
</dbReference>
<dbReference type="InterPro" id="IPR057326">
    <property type="entry name" value="KR_dom"/>
</dbReference>
<dbReference type="InterPro" id="IPR020807">
    <property type="entry name" value="PKS_DH"/>
</dbReference>
<dbReference type="InterPro" id="IPR018201">
    <property type="entry name" value="Ketoacyl_synth_AS"/>
</dbReference>
<dbReference type="PROSITE" id="PS00012">
    <property type="entry name" value="PHOSPHOPANTETHEINE"/>
    <property type="match status" value="1"/>
</dbReference>
<dbReference type="Gene3D" id="1.10.1200.10">
    <property type="entry name" value="ACP-like"/>
    <property type="match status" value="3"/>
</dbReference>
<comment type="pathway">
    <text evidence="3">Antibiotic biosynthesis; bacillaene biosynthesis.</text>
</comment>
<feature type="region of interest" description="C-terminal hotdog fold" evidence="12">
    <location>
        <begin position="5256"/>
        <end position="5411"/>
    </location>
</feature>
<dbReference type="CDD" id="cd02440">
    <property type="entry name" value="AdoMet_MTases"/>
    <property type="match status" value="2"/>
</dbReference>
<dbReference type="CDD" id="cd08953">
    <property type="entry name" value="KR_2_SDR_x"/>
    <property type="match status" value="3"/>
</dbReference>
<dbReference type="InterPro" id="IPR020806">
    <property type="entry name" value="PKS_PP-bd"/>
</dbReference>
<feature type="active site" description="Proton donor; for dehydratase activity" evidence="12">
    <location>
        <position position="1736"/>
    </location>
</feature>
<keyword evidence="6" id="KW-0597">Phosphoprotein</keyword>
<dbReference type="Gene3D" id="3.40.47.10">
    <property type="match status" value="3"/>
</dbReference>
<keyword evidence="9" id="KW-0521">NADP</keyword>
<dbReference type="RefSeq" id="WP_244988395.1">
    <property type="nucleotide sequence ID" value="NZ_CBCSLC010000047.1"/>
</dbReference>
<dbReference type="Pfam" id="PF08242">
    <property type="entry name" value="Methyltransf_12"/>
    <property type="match status" value="2"/>
</dbReference>
<feature type="domain" description="Ketosynthase family 3 (KS3)" evidence="15">
    <location>
        <begin position="4471"/>
        <end position="4909"/>
    </location>
</feature>
<feature type="domain" description="Carrier" evidence="14">
    <location>
        <begin position="2319"/>
        <end position="2397"/>
    </location>
</feature>
<dbReference type="SMART" id="SM01294">
    <property type="entry name" value="PKS_PP_betabranch"/>
    <property type="match status" value="2"/>
</dbReference>
<dbReference type="Proteomes" id="UP000810207">
    <property type="component" value="Unassembled WGS sequence"/>
</dbReference>
<evidence type="ECO:0000256" key="10">
    <source>
        <dbReference type="ARBA" id="ARBA00023268"/>
    </source>
</evidence>
<dbReference type="InterPro" id="IPR013217">
    <property type="entry name" value="Methyltransf_12"/>
</dbReference>
<dbReference type="InterPro" id="IPR013968">
    <property type="entry name" value="PKS_KR"/>
</dbReference>
<feature type="region of interest" description="N-terminal hotdog fold" evidence="12">
    <location>
        <begin position="1530"/>
        <end position="1660"/>
    </location>
</feature>
<feature type="region of interest" description="N-terminal hotdog fold" evidence="12">
    <location>
        <begin position="3127"/>
        <end position="3265"/>
    </location>
</feature>
<feature type="region of interest" description="Disordered" evidence="13">
    <location>
        <begin position="2446"/>
        <end position="2490"/>
    </location>
</feature>
<dbReference type="PROSITE" id="PS50075">
    <property type="entry name" value="CARRIER"/>
    <property type="match status" value="3"/>
</dbReference>
<organism evidence="17 18">
    <name type="scientific">Paenibacillus xylanexedens</name>
    <dbReference type="NCBI Taxonomy" id="528191"/>
    <lineage>
        <taxon>Bacteria</taxon>
        <taxon>Bacillati</taxon>
        <taxon>Bacillota</taxon>
        <taxon>Bacilli</taxon>
        <taxon>Bacillales</taxon>
        <taxon>Paenibacillaceae</taxon>
        <taxon>Paenibacillus</taxon>
    </lineage>
</organism>
<dbReference type="SMART" id="SM00822">
    <property type="entry name" value="PKS_KR"/>
    <property type="match status" value="3"/>
</dbReference>
<proteinExistence type="predicted"/>
<dbReference type="Pfam" id="PF08659">
    <property type="entry name" value="KR"/>
    <property type="match status" value="3"/>
</dbReference>
<keyword evidence="5" id="KW-0963">Cytoplasm</keyword>
<feature type="region of interest" description="C-terminal hotdog fold" evidence="12">
    <location>
        <begin position="1674"/>
        <end position="1826"/>
    </location>
</feature>
<dbReference type="PROSITE" id="PS52019">
    <property type="entry name" value="PKS_MFAS_DH"/>
    <property type="match status" value="3"/>
</dbReference>
<feature type="domain" description="Ketosynthase family 3 (KS3)" evidence="15">
    <location>
        <begin position="2491"/>
        <end position="2928"/>
    </location>
</feature>
<feature type="domain" description="PKS/mFAS DH" evidence="16">
    <location>
        <begin position="3127"/>
        <end position="3426"/>
    </location>
</feature>
<dbReference type="InterPro" id="IPR014030">
    <property type="entry name" value="Ketoacyl_synth_N"/>
</dbReference>
<gene>
    <name evidence="17" type="ORF">J2Z28_003908</name>
</gene>
<keyword evidence="11" id="KW-0012">Acyltransferase</keyword>
<dbReference type="Gene3D" id="3.90.180.10">
    <property type="entry name" value="Medium-chain alcohol dehydrogenases, catalytic domain"/>
    <property type="match status" value="1"/>
</dbReference>
<feature type="compositionally biased region" description="Basic and acidic residues" evidence="13">
    <location>
        <begin position="2473"/>
        <end position="2490"/>
    </location>
</feature>
<dbReference type="SMART" id="SM00825">
    <property type="entry name" value="PKS_KS"/>
    <property type="match status" value="3"/>
</dbReference>
<dbReference type="Pfam" id="PF00107">
    <property type="entry name" value="ADH_zinc_N"/>
    <property type="match status" value="1"/>
</dbReference>
<dbReference type="InterPro" id="IPR036736">
    <property type="entry name" value="ACP-like_sf"/>
</dbReference>
<keyword evidence="10" id="KW-0511">Multifunctional enzyme</keyword>
<dbReference type="InterPro" id="IPR016039">
    <property type="entry name" value="Thiolase-like"/>
</dbReference>
<feature type="active site" description="Proton acceptor; for dehydratase activity" evidence="12">
    <location>
        <position position="3156"/>
    </location>
</feature>
<dbReference type="Gene3D" id="3.10.129.110">
    <property type="entry name" value="Polyketide synthase dehydratase"/>
    <property type="match status" value="3"/>
</dbReference>
<dbReference type="CDD" id="cd00833">
    <property type="entry name" value="PKS"/>
    <property type="match status" value="3"/>
</dbReference>
<comment type="subcellular location">
    <subcellularLocation>
        <location evidence="2">Cytoplasm</location>
    </subcellularLocation>
</comment>
<feature type="region of interest" description="C-terminal hotdog fold" evidence="12">
    <location>
        <begin position="3281"/>
        <end position="3426"/>
    </location>
</feature>
<dbReference type="InterPro" id="IPR020843">
    <property type="entry name" value="ER"/>
</dbReference>
<feature type="compositionally biased region" description="Polar residues" evidence="13">
    <location>
        <begin position="2277"/>
        <end position="2298"/>
    </location>
</feature>
<evidence type="ECO:0000256" key="7">
    <source>
        <dbReference type="ARBA" id="ARBA00022679"/>
    </source>
</evidence>
<feature type="region of interest" description="Disordered" evidence="13">
    <location>
        <begin position="2277"/>
        <end position="2311"/>
    </location>
</feature>
<evidence type="ECO:0000256" key="2">
    <source>
        <dbReference type="ARBA" id="ARBA00004496"/>
    </source>
</evidence>
<name>A0ABS4RWH9_PAEXY</name>
<dbReference type="InterPro" id="IPR042104">
    <property type="entry name" value="PKS_dehydratase_sf"/>
</dbReference>
<evidence type="ECO:0000313" key="17">
    <source>
        <dbReference type="EMBL" id="MBP2247257.1"/>
    </source>
</evidence>
<dbReference type="SUPFAM" id="SSF50129">
    <property type="entry name" value="GroES-like"/>
    <property type="match status" value="1"/>
</dbReference>
<dbReference type="InterPro" id="IPR054514">
    <property type="entry name" value="RhiE-like_linker"/>
</dbReference>
<evidence type="ECO:0000256" key="5">
    <source>
        <dbReference type="ARBA" id="ARBA00022490"/>
    </source>
</evidence>
<feature type="active site" description="Proton donor; for dehydratase activity" evidence="12">
    <location>
        <position position="5317"/>
    </location>
</feature>
<evidence type="ECO:0000259" key="14">
    <source>
        <dbReference type="PROSITE" id="PS50075"/>
    </source>
</evidence>
<feature type="domain" description="Carrier" evidence="14">
    <location>
        <begin position="409"/>
        <end position="486"/>
    </location>
</feature>
<reference evidence="17 18" key="1">
    <citation type="submission" date="2021-03" db="EMBL/GenBank/DDBJ databases">
        <title>Genomic Encyclopedia of Type Strains, Phase IV (KMG-IV): sequencing the most valuable type-strain genomes for metagenomic binning, comparative biology and taxonomic classification.</title>
        <authorList>
            <person name="Goeker M."/>
        </authorList>
    </citation>
    <scope>NUCLEOTIDE SEQUENCE [LARGE SCALE GENOMIC DNA]</scope>
    <source>
        <strain evidence="17 18">DSM 21292</strain>
    </source>
</reference>
<keyword evidence="7" id="KW-0808">Transferase</keyword>
<feature type="active site" description="Proton donor; for dehydratase activity" evidence="12">
    <location>
        <position position="3343"/>
    </location>
</feature>
<evidence type="ECO:0000313" key="18">
    <source>
        <dbReference type="Proteomes" id="UP000810207"/>
    </source>
</evidence>
<dbReference type="Pfam" id="PF21089">
    <property type="entry name" value="PKS_DH_N"/>
    <property type="match status" value="3"/>
</dbReference>
<dbReference type="Pfam" id="PF22336">
    <property type="entry name" value="RhiE-like_linker"/>
    <property type="match status" value="2"/>
</dbReference>
<dbReference type="InterPro" id="IPR013154">
    <property type="entry name" value="ADH-like_N"/>
</dbReference>
<dbReference type="Pfam" id="PF08240">
    <property type="entry name" value="ADH_N"/>
    <property type="match status" value="1"/>
</dbReference>